<keyword evidence="1" id="KW-0805">Transcription regulation</keyword>
<dbReference type="Proteomes" id="UP000588112">
    <property type="component" value="Unassembled WGS sequence"/>
</dbReference>
<dbReference type="InterPro" id="IPR009057">
    <property type="entry name" value="Homeodomain-like_sf"/>
</dbReference>
<evidence type="ECO:0000313" key="7">
    <source>
        <dbReference type="EMBL" id="MBB5628901.1"/>
    </source>
</evidence>
<gene>
    <name evidence="7" type="ORF">BJ981_004600</name>
</gene>
<dbReference type="PANTHER" id="PTHR30055">
    <property type="entry name" value="HTH-TYPE TRANSCRIPTIONAL REGULATOR RUTR"/>
    <property type="match status" value="1"/>
</dbReference>
<dbReference type="EMBL" id="JACHBR010000001">
    <property type="protein sequence ID" value="MBB5628901.1"/>
    <property type="molecule type" value="Genomic_DNA"/>
</dbReference>
<dbReference type="InterPro" id="IPR001647">
    <property type="entry name" value="HTH_TetR"/>
</dbReference>
<dbReference type="Gene3D" id="1.10.357.10">
    <property type="entry name" value="Tetracycline Repressor, domain 2"/>
    <property type="match status" value="1"/>
</dbReference>
<dbReference type="InterPro" id="IPR004111">
    <property type="entry name" value="Repressor_TetR_C"/>
</dbReference>
<dbReference type="Pfam" id="PF02909">
    <property type="entry name" value="TetR_C_1"/>
    <property type="match status" value="1"/>
</dbReference>
<dbReference type="InterPro" id="IPR036271">
    <property type="entry name" value="Tet_transcr_reg_TetR-rel_C_sf"/>
</dbReference>
<evidence type="ECO:0000256" key="5">
    <source>
        <dbReference type="SAM" id="MobiDB-lite"/>
    </source>
</evidence>
<dbReference type="RefSeq" id="WP_184613638.1">
    <property type="nucleotide sequence ID" value="NZ_BOOS01000002.1"/>
</dbReference>
<feature type="DNA-binding region" description="H-T-H motif" evidence="4">
    <location>
        <begin position="37"/>
        <end position="56"/>
    </location>
</feature>
<dbReference type="AlphaFoldDB" id="A0A7W8Z7P1"/>
<feature type="domain" description="HTH tetR-type" evidence="6">
    <location>
        <begin position="14"/>
        <end position="74"/>
    </location>
</feature>
<dbReference type="Gene3D" id="1.10.10.60">
    <property type="entry name" value="Homeodomain-like"/>
    <property type="match status" value="1"/>
</dbReference>
<dbReference type="PROSITE" id="PS50977">
    <property type="entry name" value="HTH_TETR_2"/>
    <property type="match status" value="1"/>
</dbReference>
<protein>
    <submittedName>
        <fullName evidence="7">AcrR family transcriptional regulator</fullName>
    </submittedName>
</protein>
<dbReference type="SUPFAM" id="SSF48498">
    <property type="entry name" value="Tetracyclin repressor-like, C-terminal domain"/>
    <property type="match status" value="1"/>
</dbReference>
<feature type="region of interest" description="Disordered" evidence="5">
    <location>
        <begin position="77"/>
        <end position="100"/>
    </location>
</feature>
<keyword evidence="8" id="KW-1185">Reference proteome</keyword>
<accession>A0A7W8Z7P1</accession>
<comment type="caution">
    <text evidence="7">The sequence shown here is derived from an EMBL/GenBank/DDBJ whole genome shotgun (WGS) entry which is preliminary data.</text>
</comment>
<sequence length="262" mass="28436">MAVRKPRSPRRRQVLTRELIVETAVELLDVAGKDALTVRALTRRLATGSGAIYWHIGTMDELLDAAADTVLAAALPTRPAPPAEPAEGAETTDAGRAGGTPQDEIRAVALSLFDAVTEHPWLAAQIGAQLIRNPWGPVTLRMFESIGRPIRTLGVPRGDWFTTSSALIHYILGATTQNSQHTGDDSAPLSEADRTRFLDTASKAWQDLDPGEYPFVRAIAEQMRGHDDREQFLAGIDLVLTGITTRHPSSEAAVDQTPHDPR</sequence>
<keyword evidence="3" id="KW-0804">Transcription</keyword>
<evidence type="ECO:0000259" key="6">
    <source>
        <dbReference type="PROSITE" id="PS50977"/>
    </source>
</evidence>
<dbReference type="GO" id="GO:0000976">
    <property type="term" value="F:transcription cis-regulatory region binding"/>
    <property type="evidence" value="ECO:0007669"/>
    <property type="project" value="TreeGrafter"/>
</dbReference>
<dbReference type="SUPFAM" id="SSF46689">
    <property type="entry name" value="Homeodomain-like"/>
    <property type="match status" value="1"/>
</dbReference>
<dbReference type="Pfam" id="PF00440">
    <property type="entry name" value="TetR_N"/>
    <property type="match status" value="1"/>
</dbReference>
<evidence type="ECO:0000256" key="4">
    <source>
        <dbReference type="PROSITE-ProRule" id="PRU00335"/>
    </source>
</evidence>
<reference evidence="7 8" key="1">
    <citation type="submission" date="2020-08" db="EMBL/GenBank/DDBJ databases">
        <title>Sequencing the genomes of 1000 actinobacteria strains.</title>
        <authorList>
            <person name="Klenk H.-P."/>
        </authorList>
    </citation>
    <scope>NUCLEOTIDE SEQUENCE [LARGE SCALE GENOMIC DNA]</scope>
    <source>
        <strain evidence="7 8">DSM 45790</strain>
    </source>
</reference>
<name>A0A7W8Z7P1_9ACTN</name>
<evidence type="ECO:0000256" key="3">
    <source>
        <dbReference type="ARBA" id="ARBA00023163"/>
    </source>
</evidence>
<dbReference type="PANTHER" id="PTHR30055:SF151">
    <property type="entry name" value="TRANSCRIPTIONAL REGULATORY PROTEIN"/>
    <property type="match status" value="1"/>
</dbReference>
<proteinExistence type="predicted"/>
<feature type="compositionally biased region" description="Low complexity" evidence="5">
    <location>
        <begin position="85"/>
        <end position="94"/>
    </location>
</feature>
<organism evidence="7 8">
    <name type="scientific">Sphaerisporangium krabiense</name>
    <dbReference type="NCBI Taxonomy" id="763782"/>
    <lineage>
        <taxon>Bacteria</taxon>
        <taxon>Bacillati</taxon>
        <taxon>Actinomycetota</taxon>
        <taxon>Actinomycetes</taxon>
        <taxon>Streptosporangiales</taxon>
        <taxon>Streptosporangiaceae</taxon>
        <taxon>Sphaerisporangium</taxon>
    </lineage>
</organism>
<dbReference type="GO" id="GO:0045892">
    <property type="term" value="P:negative regulation of DNA-templated transcription"/>
    <property type="evidence" value="ECO:0007669"/>
    <property type="project" value="InterPro"/>
</dbReference>
<evidence type="ECO:0000256" key="1">
    <source>
        <dbReference type="ARBA" id="ARBA00023015"/>
    </source>
</evidence>
<dbReference type="GO" id="GO:0003700">
    <property type="term" value="F:DNA-binding transcription factor activity"/>
    <property type="evidence" value="ECO:0007669"/>
    <property type="project" value="TreeGrafter"/>
</dbReference>
<evidence type="ECO:0000313" key="8">
    <source>
        <dbReference type="Proteomes" id="UP000588112"/>
    </source>
</evidence>
<dbReference type="InterPro" id="IPR050109">
    <property type="entry name" value="HTH-type_TetR-like_transc_reg"/>
</dbReference>
<evidence type="ECO:0000256" key="2">
    <source>
        <dbReference type="ARBA" id="ARBA00023125"/>
    </source>
</evidence>
<keyword evidence="2 4" id="KW-0238">DNA-binding</keyword>